<feature type="region of interest" description="Disordered" evidence="2">
    <location>
        <begin position="678"/>
        <end position="699"/>
    </location>
</feature>
<feature type="region of interest" description="Disordered" evidence="2">
    <location>
        <begin position="68"/>
        <end position="87"/>
    </location>
</feature>
<keyword evidence="1" id="KW-0539">Nucleus</keyword>
<protein>
    <recommendedName>
        <fullName evidence="3">Zn(2)-C6 fungal-type domain-containing protein</fullName>
    </recommendedName>
</protein>
<dbReference type="Proteomes" id="UP001562357">
    <property type="component" value="Unassembled WGS sequence"/>
</dbReference>
<feature type="region of interest" description="Disordered" evidence="2">
    <location>
        <begin position="1"/>
        <end position="30"/>
    </location>
</feature>
<dbReference type="InterPro" id="IPR036864">
    <property type="entry name" value="Zn2-C6_fun-type_DNA-bd_sf"/>
</dbReference>
<dbReference type="SUPFAM" id="SSF57701">
    <property type="entry name" value="Zn2/Cys6 DNA-binding domain"/>
    <property type="match status" value="1"/>
</dbReference>
<reference evidence="5" key="1">
    <citation type="submission" date="2024-06" db="EMBL/GenBank/DDBJ databases">
        <title>Draft Genome Sequences of Epichloe bromicola Strains Isolated from Elymus ciliaris.</title>
        <authorList>
            <consortium name="Epichloe bromicola genome sequencing consortium"/>
            <person name="Miura A."/>
            <person name="Imano S."/>
            <person name="Ashida A."/>
            <person name="Sato I."/>
            <person name="Chiba S."/>
            <person name="Tanaka A."/>
            <person name="Camagna M."/>
            <person name="Takemoto D."/>
        </authorList>
    </citation>
    <scope>NUCLEOTIDE SEQUENCE [LARGE SCALE GENOMIC DNA]</scope>
    <source>
        <strain evidence="5">DP</strain>
    </source>
</reference>
<feature type="domain" description="Zn(2)-C6 fungal-type" evidence="3">
    <location>
        <begin position="32"/>
        <end position="63"/>
    </location>
</feature>
<gene>
    <name evidence="4" type="primary">g1352</name>
    <name evidence="4" type="ORF">EsDP_00001352</name>
</gene>
<dbReference type="SMART" id="SM00066">
    <property type="entry name" value="GAL4"/>
    <property type="match status" value="1"/>
</dbReference>
<dbReference type="PANTHER" id="PTHR37540:SF9">
    <property type="entry name" value="ZN(2)-C6 FUNGAL-TYPE DOMAIN-CONTAINING PROTEIN"/>
    <property type="match status" value="1"/>
</dbReference>
<sequence length="699" mass="77694">MHEYNTSPPSQAQPVARSSDRGAVPRTRYPSACKECRRRKQKCSLTHPCTNCARRFPQPTCEYGVAKIKRPSWGSPPGSKDGGIRPGGSGLYSHLDLDSIHDAILDVEGGVDPGAAVDNLSGTHPHSLPTTCRLTHRKRPVYTMKDESWAGDKPFVVKFRDSSGLLGGRALAELVQLIMQTRLRVANRIVQDEWEIDGKQLVRALLSQGQPSSNISSLDEQMHRLPMEPTKMNKELVRTHLQLLSRFKASLDGSPRPNNRFMKHWVPFSIQDRLVLHVSLCTTASFLHETGRLPKMLLHIHRATTTSMLNEYISSPTLSTSDSAMLAVCQLILTSWYWSSTEELHAHMAGFKRMIQLRGGCQNLGMQGYTSKIALLDDIVIALCHDTEPLMFGQPGFEFEDPFRVPLQVSLNSPLLFNGPPFLIPSSTLRLHKTTSEILDSTRTVFQAVMELPDDPGEAELRAVSELARSLLDFLSQLPDQVLMEPDAGHDDSSAASAGQKRKRQESDDPTASSRTRLNDFTGAKSTCDEPPDMVYLCVRLTALIWAKAILQRVPTSHICTETEFVRIWGFAWAAGLERWSCLSGVFAWMNIAIAPLCHKTIHARMVKTMTVTTFTYMGTENWHVAADMATAGLKMQAWLRAGKNSKPSGNLSGASGGEQAIEEFGFVFKENVMDLPDHRYENQSEDGEWNGPLRDASA</sequence>
<dbReference type="Gene3D" id="4.10.240.10">
    <property type="entry name" value="Zn(2)-C6 fungal-type DNA-binding domain"/>
    <property type="match status" value="1"/>
</dbReference>
<evidence type="ECO:0000259" key="3">
    <source>
        <dbReference type="PROSITE" id="PS50048"/>
    </source>
</evidence>
<evidence type="ECO:0000313" key="5">
    <source>
        <dbReference type="Proteomes" id="UP001562357"/>
    </source>
</evidence>
<evidence type="ECO:0000256" key="1">
    <source>
        <dbReference type="ARBA" id="ARBA00023242"/>
    </source>
</evidence>
<feature type="compositionally biased region" description="Polar residues" evidence="2">
    <location>
        <begin position="1"/>
        <end position="13"/>
    </location>
</feature>
<dbReference type="EMBL" id="BAAFGZ010000029">
    <property type="protein sequence ID" value="GAB0132932.1"/>
    <property type="molecule type" value="Genomic_DNA"/>
</dbReference>
<accession>A0ABQ0CHK6</accession>
<feature type="region of interest" description="Disordered" evidence="2">
    <location>
        <begin position="485"/>
        <end position="525"/>
    </location>
</feature>
<dbReference type="InterPro" id="IPR021858">
    <property type="entry name" value="Fun_TF"/>
</dbReference>
<keyword evidence="5" id="KW-1185">Reference proteome</keyword>
<evidence type="ECO:0000256" key="2">
    <source>
        <dbReference type="SAM" id="MobiDB-lite"/>
    </source>
</evidence>
<name>A0ABQ0CHK6_9HYPO</name>
<proteinExistence type="predicted"/>
<dbReference type="Pfam" id="PF11951">
    <property type="entry name" value="Fungal_trans_2"/>
    <property type="match status" value="1"/>
</dbReference>
<comment type="caution">
    <text evidence="4">The sequence shown here is derived from an EMBL/GenBank/DDBJ whole genome shotgun (WGS) entry which is preliminary data.</text>
</comment>
<dbReference type="Pfam" id="PF00172">
    <property type="entry name" value="Zn_clus"/>
    <property type="match status" value="1"/>
</dbReference>
<dbReference type="CDD" id="cd00067">
    <property type="entry name" value="GAL4"/>
    <property type="match status" value="1"/>
</dbReference>
<evidence type="ECO:0000313" key="4">
    <source>
        <dbReference type="EMBL" id="GAB0132932.1"/>
    </source>
</evidence>
<organism evidence="4 5">
    <name type="scientific">Epichloe bromicola</name>
    <dbReference type="NCBI Taxonomy" id="79588"/>
    <lineage>
        <taxon>Eukaryota</taxon>
        <taxon>Fungi</taxon>
        <taxon>Dikarya</taxon>
        <taxon>Ascomycota</taxon>
        <taxon>Pezizomycotina</taxon>
        <taxon>Sordariomycetes</taxon>
        <taxon>Hypocreomycetidae</taxon>
        <taxon>Hypocreales</taxon>
        <taxon>Clavicipitaceae</taxon>
        <taxon>Epichloe</taxon>
    </lineage>
</organism>
<dbReference type="PROSITE" id="PS50048">
    <property type="entry name" value="ZN2_CY6_FUNGAL_2"/>
    <property type="match status" value="1"/>
</dbReference>
<dbReference type="PANTHER" id="PTHR37540">
    <property type="entry name" value="TRANSCRIPTION FACTOR (ACR-2), PUTATIVE-RELATED-RELATED"/>
    <property type="match status" value="1"/>
</dbReference>
<dbReference type="PROSITE" id="PS00463">
    <property type="entry name" value="ZN2_CY6_FUNGAL_1"/>
    <property type="match status" value="1"/>
</dbReference>
<dbReference type="InterPro" id="IPR001138">
    <property type="entry name" value="Zn2Cys6_DnaBD"/>
</dbReference>